<dbReference type="EMBL" id="JAVIZC010000001">
    <property type="protein sequence ID" value="MDR6100290.1"/>
    <property type="molecule type" value="Genomic_DNA"/>
</dbReference>
<evidence type="ECO:0000313" key="8">
    <source>
        <dbReference type="Proteomes" id="UP001255601"/>
    </source>
</evidence>
<feature type="active site" evidence="4">
    <location>
        <position position="22"/>
    </location>
</feature>
<feature type="active site" description="O-isoaspartyl threonine intermediate" evidence="2">
    <location>
        <position position="22"/>
    </location>
</feature>
<organism evidence="7 8">
    <name type="scientific">Agrobacterium larrymoorei</name>
    <dbReference type="NCBI Taxonomy" id="160699"/>
    <lineage>
        <taxon>Bacteria</taxon>
        <taxon>Pseudomonadati</taxon>
        <taxon>Pseudomonadota</taxon>
        <taxon>Alphaproteobacteria</taxon>
        <taxon>Hyphomicrobiales</taxon>
        <taxon>Rhizobiaceae</taxon>
        <taxon>Rhizobium/Agrobacterium group</taxon>
        <taxon>Agrobacterium</taxon>
    </lineage>
</organism>
<dbReference type="PRINTS" id="PR00139">
    <property type="entry name" value="ASNGLNASE"/>
</dbReference>
<dbReference type="Gene3D" id="3.40.50.1170">
    <property type="entry name" value="L-asparaginase, N-terminal domain"/>
    <property type="match status" value="1"/>
</dbReference>
<dbReference type="PANTHER" id="PTHR11707:SF28">
    <property type="entry name" value="60 KDA LYSOPHOSPHOLIPASE"/>
    <property type="match status" value="1"/>
</dbReference>
<dbReference type="RefSeq" id="WP_309769393.1">
    <property type="nucleotide sequence ID" value="NZ_JAVIZC010000001.1"/>
</dbReference>
<dbReference type="InterPro" id="IPR027474">
    <property type="entry name" value="L-asparaginase_N"/>
</dbReference>
<dbReference type="GO" id="GO:0006520">
    <property type="term" value="P:amino acid metabolic process"/>
    <property type="evidence" value="ECO:0007669"/>
    <property type="project" value="InterPro"/>
</dbReference>
<dbReference type="PIRSF" id="PIRSF001220">
    <property type="entry name" value="L-ASNase_gatD"/>
    <property type="match status" value="1"/>
</dbReference>
<dbReference type="PROSITE" id="PS00144">
    <property type="entry name" value="ASN_GLN_ASE_1"/>
    <property type="match status" value="1"/>
</dbReference>
<dbReference type="EC" id="3.5.1.1" evidence="7"/>
<comment type="similarity">
    <text evidence="1">Belongs to the asparaginase 1 family.</text>
</comment>
<evidence type="ECO:0000256" key="2">
    <source>
        <dbReference type="PIRSR" id="PIRSR001220-1"/>
    </source>
</evidence>
<evidence type="ECO:0000259" key="6">
    <source>
        <dbReference type="Pfam" id="PF17763"/>
    </source>
</evidence>
<evidence type="ECO:0000256" key="3">
    <source>
        <dbReference type="PIRSR" id="PIRSR001220-2"/>
    </source>
</evidence>
<dbReference type="PIRSF" id="PIRSF500176">
    <property type="entry name" value="L_ASNase"/>
    <property type="match status" value="1"/>
</dbReference>
<evidence type="ECO:0000313" key="7">
    <source>
        <dbReference type="EMBL" id="MDR6100290.1"/>
    </source>
</evidence>
<feature type="domain" description="L-asparaginase N-terminal" evidence="5">
    <location>
        <begin position="14"/>
        <end position="178"/>
    </location>
</feature>
<dbReference type="GO" id="GO:0004067">
    <property type="term" value="F:asparaginase activity"/>
    <property type="evidence" value="ECO:0007669"/>
    <property type="project" value="UniProtKB-UniRule"/>
</dbReference>
<dbReference type="InterPro" id="IPR040919">
    <property type="entry name" value="Asparaginase_C"/>
</dbReference>
<dbReference type="InterPro" id="IPR020827">
    <property type="entry name" value="Asparaginase/glutaminase_AS1"/>
</dbReference>
<dbReference type="Pfam" id="PF00710">
    <property type="entry name" value="Asparaginase"/>
    <property type="match status" value="1"/>
</dbReference>
<dbReference type="InterPro" id="IPR037152">
    <property type="entry name" value="L-asparaginase_N_sf"/>
</dbReference>
<dbReference type="Proteomes" id="UP001255601">
    <property type="component" value="Unassembled WGS sequence"/>
</dbReference>
<dbReference type="Gene3D" id="3.40.50.40">
    <property type="match status" value="1"/>
</dbReference>
<accession>A0AAJ2B6J8</accession>
<dbReference type="SFLD" id="SFLDS00057">
    <property type="entry name" value="Glutaminase/Asparaginase"/>
    <property type="match status" value="1"/>
</dbReference>
<dbReference type="InterPro" id="IPR006034">
    <property type="entry name" value="Asparaginase/glutaminase-like"/>
</dbReference>
<gene>
    <name evidence="7" type="ORF">QE369_000468</name>
</gene>
<evidence type="ECO:0000256" key="1">
    <source>
        <dbReference type="ARBA" id="ARBA00010518"/>
    </source>
</evidence>
<sequence length="319" mass="32484">MTVSISTDHHEGLVAVIATGGTIASQRDETGAAKPSLSGENLLSGLGGEISLKPVELMATDSSSLTISDMQAISDAVGKELADPAVRGVVVLHGTDAMEETSLLVHLQHSLSKPVIFTGAQFTADNPQSDGPGNLQAAIAAAADASNSDKGVLISFGGKLLTVWGLYKRSADDPDAFDLADPEICPQSATLPAPVRTVRVDIVAIYPGCEATHIDASLAAGAKGIVLSALGSGNANARIVEAVQRCCDRNVPVVVSSRVPVGRLVAGYGGGGGGHDMGNVGAVHSTTLRPGQARILLACLLAASASRDNIARAFNDFCD</sequence>
<proteinExistence type="inferred from homology"/>
<dbReference type="SMART" id="SM00870">
    <property type="entry name" value="Asparaginase"/>
    <property type="match status" value="1"/>
</dbReference>
<feature type="binding site" evidence="3">
    <location>
        <begin position="95"/>
        <end position="96"/>
    </location>
    <ligand>
        <name>substrate</name>
    </ligand>
</feature>
<evidence type="ECO:0000259" key="5">
    <source>
        <dbReference type="Pfam" id="PF00710"/>
    </source>
</evidence>
<evidence type="ECO:0000256" key="4">
    <source>
        <dbReference type="PROSITE-ProRule" id="PRU10099"/>
    </source>
</evidence>
<dbReference type="InterPro" id="IPR027473">
    <property type="entry name" value="L-asparaginase_C"/>
</dbReference>
<dbReference type="Pfam" id="PF17763">
    <property type="entry name" value="Asparaginase_C"/>
    <property type="match status" value="1"/>
</dbReference>
<feature type="domain" description="Asparaginase/glutaminase C-terminal" evidence="6">
    <location>
        <begin position="199"/>
        <end position="314"/>
    </location>
</feature>
<dbReference type="AlphaFoldDB" id="A0AAJ2B6J8"/>
<protein>
    <submittedName>
        <fullName evidence="7">L-asparaginase</fullName>
        <ecNumber evidence="7">3.5.1.1</ecNumber>
    </submittedName>
</protein>
<comment type="caution">
    <text evidence="7">The sequence shown here is derived from an EMBL/GenBank/DDBJ whole genome shotgun (WGS) entry which is preliminary data.</text>
</comment>
<feature type="binding site" evidence="3">
    <location>
        <position position="62"/>
    </location>
    <ligand>
        <name>substrate</name>
    </ligand>
</feature>
<dbReference type="PROSITE" id="PS51732">
    <property type="entry name" value="ASN_GLN_ASE_3"/>
    <property type="match status" value="1"/>
</dbReference>
<dbReference type="SUPFAM" id="SSF53774">
    <property type="entry name" value="Glutaminase/Asparaginase"/>
    <property type="match status" value="1"/>
</dbReference>
<name>A0AAJ2B6J8_9HYPH</name>
<keyword evidence="7" id="KW-0378">Hydrolase</keyword>
<reference evidence="7" key="1">
    <citation type="submission" date="2023-08" db="EMBL/GenBank/DDBJ databases">
        <title>Functional and genomic diversity of the sorghum phyllosphere microbiome.</title>
        <authorList>
            <person name="Shade A."/>
        </authorList>
    </citation>
    <scope>NUCLEOTIDE SEQUENCE</scope>
    <source>
        <strain evidence="7">SORGH_AS_0974</strain>
    </source>
</reference>
<dbReference type="PANTHER" id="PTHR11707">
    <property type="entry name" value="L-ASPARAGINASE"/>
    <property type="match status" value="1"/>
</dbReference>
<dbReference type="InterPro" id="IPR036152">
    <property type="entry name" value="Asp/glu_Ase-like_sf"/>
</dbReference>